<sequence>MKIRYKSTDISFVTHRQKEFEELRDIYIEKGLTPRLATEVAEQLTTDDIDEV</sequence>
<dbReference type="OrthoDB" id="73465at2759"/>
<accession>A0A1Y1U6G2</accession>
<proteinExistence type="predicted"/>
<dbReference type="AlphaFoldDB" id="A0A1Y1U6G2"/>
<dbReference type="EMBL" id="MCFG01001009">
    <property type="protein sequence ID" value="ORX33619.1"/>
    <property type="molecule type" value="Genomic_DNA"/>
</dbReference>
<keyword evidence="2" id="KW-1185">Reference proteome</keyword>
<dbReference type="Proteomes" id="UP000193944">
    <property type="component" value="Unassembled WGS sequence"/>
</dbReference>
<evidence type="ECO:0000313" key="1">
    <source>
        <dbReference type="EMBL" id="ORX33619.1"/>
    </source>
</evidence>
<evidence type="ECO:0000313" key="2">
    <source>
        <dbReference type="Proteomes" id="UP000193944"/>
    </source>
</evidence>
<gene>
    <name evidence="1" type="ORF">BCR32DRAFT_288688</name>
</gene>
<reference evidence="1 2" key="2">
    <citation type="submission" date="2016-08" db="EMBL/GenBank/DDBJ databases">
        <title>Pervasive Adenine N6-methylation of Active Genes in Fungi.</title>
        <authorList>
            <consortium name="DOE Joint Genome Institute"/>
            <person name="Mondo S.J."/>
            <person name="Dannebaum R.O."/>
            <person name="Kuo R.C."/>
            <person name="Labutti K."/>
            <person name="Haridas S."/>
            <person name="Kuo A."/>
            <person name="Salamov A."/>
            <person name="Ahrendt S.R."/>
            <person name="Lipzen A."/>
            <person name="Sullivan W."/>
            <person name="Andreopoulos W.B."/>
            <person name="Clum A."/>
            <person name="Lindquist E."/>
            <person name="Daum C."/>
            <person name="Ramamoorthy G.K."/>
            <person name="Gryganskyi A."/>
            <person name="Culley D."/>
            <person name="Magnuson J.K."/>
            <person name="James T.Y."/>
            <person name="O'Malley M.A."/>
            <person name="Stajich J.E."/>
            <person name="Spatafora J.W."/>
            <person name="Visel A."/>
            <person name="Grigoriev I.V."/>
        </authorList>
    </citation>
    <scope>NUCLEOTIDE SEQUENCE [LARGE SCALE GENOMIC DNA]</scope>
    <source>
        <strain evidence="1 2">S4</strain>
    </source>
</reference>
<reference evidence="1 2" key="1">
    <citation type="submission" date="2016-08" db="EMBL/GenBank/DDBJ databases">
        <title>A Parts List for Fungal Cellulosomes Revealed by Comparative Genomics.</title>
        <authorList>
            <consortium name="DOE Joint Genome Institute"/>
            <person name="Haitjema C.H."/>
            <person name="Gilmore S.P."/>
            <person name="Henske J.K."/>
            <person name="Solomon K.V."/>
            <person name="De Groot R."/>
            <person name="Kuo A."/>
            <person name="Mondo S.J."/>
            <person name="Salamov A.A."/>
            <person name="Labutti K."/>
            <person name="Zhao Z."/>
            <person name="Chiniquy J."/>
            <person name="Barry K."/>
            <person name="Brewer H.M."/>
            <person name="Purvine S.O."/>
            <person name="Wright A.T."/>
            <person name="Boxma B."/>
            <person name="Van Alen T."/>
            <person name="Hackstein J.H."/>
            <person name="Baker S.E."/>
            <person name="Grigoriev I.V."/>
            <person name="O'Malley M.A."/>
        </authorList>
    </citation>
    <scope>NUCLEOTIDE SEQUENCE [LARGE SCALE GENOMIC DNA]</scope>
    <source>
        <strain evidence="1 2">S4</strain>
    </source>
</reference>
<name>A0A1Y1U6G2_9FUNG</name>
<comment type="caution">
    <text evidence="1">The sequence shown here is derived from an EMBL/GenBank/DDBJ whole genome shotgun (WGS) entry which is preliminary data.</text>
</comment>
<feature type="non-terminal residue" evidence="1">
    <location>
        <position position="52"/>
    </location>
</feature>
<organism evidence="1 2">
    <name type="scientific">Anaeromyces robustus</name>
    <dbReference type="NCBI Taxonomy" id="1754192"/>
    <lineage>
        <taxon>Eukaryota</taxon>
        <taxon>Fungi</taxon>
        <taxon>Fungi incertae sedis</taxon>
        <taxon>Chytridiomycota</taxon>
        <taxon>Chytridiomycota incertae sedis</taxon>
        <taxon>Neocallimastigomycetes</taxon>
        <taxon>Neocallimastigales</taxon>
        <taxon>Neocallimastigaceae</taxon>
        <taxon>Anaeromyces</taxon>
    </lineage>
</organism>
<protein>
    <submittedName>
        <fullName evidence="1">Uncharacterized protein</fullName>
    </submittedName>
</protein>